<keyword evidence="4" id="KW-1133">Transmembrane helix</keyword>
<dbReference type="InterPro" id="IPR050739">
    <property type="entry name" value="MFP"/>
</dbReference>
<keyword evidence="2" id="KW-0175">Coiled coil</keyword>
<dbReference type="InterPro" id="IPR058625">
    <property type="entry name" value="MdtA-like_BSH"/>
</dbReference>
<dbReference type="SUPFAM" id="SSF56954">
    <property type="entry name" value="Outer membrane efflux proteins (OEP)"/>
    <property type="match status" value="1"/>
</dbReference>
<feature type="transmembrane region" description="Helical" evidence="4">
    <location>
        <begin position="35"/>
        <end position="53"/>
    </location>
</feature>
<proteinExistence type="predicted"/>
<dbReference type="InterPro" id="IPR058634">
    <property type="entry name" value="AaeA-lik-b-barrel"/>
</dbReference>
<feature type="coiled-coil region" evidence="2">
    <location>
        <begin position="169"/>
        <end position="231"/>
    </location>
</feature>
<dbReference type="Pfam" id="PF25917">
    <property type="entry name" value="BSH_RND"/>
    <property type="match status" value="1"/>
</dbReference>
<keyword evidence="4" id="KW-0812">Transmembrane</keyword>
<reference evidence="8" key="1">
    <citation type="submission" date="2018-06" db="EMBL/GenBank/DDBJ databases">
        <authorList>
            <person name="Khan S.A."/>
        </authorList>
    </citation>
    <scope>NUCLEOTIDE SEQUENCE [LARGE SCALE GENOMIC DNA]</scope>
    <source>
        <strain evidence="8">DB-1506</strain>
    </source>
</reference>
<dbReference type="GO" id="GO:0055085">
    <property type="term" value="P:transmembrane transport"/>
    <property type="evidence" value="ECO:0007669"/>
    <property type="project" value="InterPro"/>
</dbReference>
<dbReference type="RefSeq" id="WP_111468409.1">
    <property type="nucleotide sequence ID" value="NZ_QLIX01000002.1"/>
</dbReference>
<dbReference type="OrthoDB" id="9811754at2"/>
<feature type="domain" description="p-hydroxybenzoic acid efflux pump subunit AaeA-like beta-barrel" evidence="6">
    <location>
        <begin position="267"/>
        <end position="356"/>
    </location>
</feature>
<accession>A0A327MDT0</accession>
<comment type="subcellular location">
    <subcellularLocation>
        <location evidence="1">Cell envelope</location>
    </subcellularLocation>
</comment>
<evidence type="ECO:0000256" key="3">
    <source>
        <dbReference type="SAM" id="MobiDB-lite"/>
    </source>
</evidence>
<evidence type="ECO:0000256" key="2">
    <source>
        <dbReference type="SAM" id="Coils"/>
    </source>
</evidence>
<feature type="region of interest" description="Disordered" evidence="3">
    <location>
        <begin position="1"/>
        <end position="27"/>
    </location>
</feature>
<dbReference type="PANTHER" id="PTHR30386:SF19">
    <property type="entry name" value="MULTIDRUG EXPORT PROTEIN EMRA-RELATED"/>
    <property type="match status" value="1"/>
</dbReference>
<evidence type="ECO:0000256" key="4">
    <source>
        <dbReference type="SAM" id="Phobius"/>
    </source>
</evidence>
<comment type="caution">
    <text evidence="7">The sequence shown here is derived from an EMBL/GenBank/DDBJ whole genome shotgun (WGS) entry which is preliminary data.</text>
</comment>
<sequence length="370" mass="39653">MPEGSIRAGRSARDPAPDQATTTEPRRRRRWLRPALMLGGALVVALGAGAFWLEGGRYAGTDDAYVQADKLLLSTDVSGIVQRIEVREGQVVAAGQPLVRLDAAPFQYAVQQAEAQLLQTRLNLEAMQADYRRIQRDAAAQEAAVQLAQATNDRAAQIVNSGAVTRAAYDQARFGLAQAKQQLESLKIQAQVQLAKLGGSADAPIDQHPDVRAAQARLDEARRQLDHTTIRAPFAGTVTQVSSLQPGQYLGAATPAFALVSSDHVWVDALPKETDLTHVRAGNPVTVTIDTYPGVTWKGEVESISPASGSTFSVLPAQNASGNWVKVVQRIPVRIRVEQGADMPQLRAGMSAVVSIDTGHERHLSDLIGG</sequence>
<dbReference type="SUPFAM" id="SSF111369">
    <property type="entry name" value="HlyD-like secretion proteins"/>
    <property type="match status" value="2"/>
</dbReference>
<dbReference type="AlphaFoldDB" id="A0A327MDT0"/>
<keyword evidence="8" id="KW-1185">Reference proteome</keyword>
<evidence type="ECO:0000259" key="6">
    <source>
        <dbReference type="Pfam" id="PF25963"/>
    </source>
</evidence>
<organism evidence="7 8">
    <name type="scientific">Roseicella frigidaeris</name>
    <dbReference type="NCBI Taxonomy" id="2230885"/>
    <lineage>
        <taxon>Bacteria</taxon>
        <taxon>Pseudomonadati</taxon>
        <taxon>Pseudomonadota</taxon>
        <taxon>Alphaproteobacteria</taxon>
        <taxon>Acetobacterales</taxon>
        <taxon>Roseomonadaceae</taxon>
        <taxon>Roseicella</taxon>
    </lineage>
</organism>
<dbReference type="Proteomes" id="UP000249065">
    <property type="component" value="Unassembled WGS sequence"/>
</dbReference>
<keyword evidence="4" id="KW-0472">Membrane</keyword>
<dbReference type="Pfam" id="PF25963">
    <property type="entry name" value="Beta-barrel_AAEA"/>
    <property type="match status" value="1"/>
</dbReference>
<name>A0A327MDT0_9PROT</name>
<feature type="domain" description="Multidrug resistance protein MdtA-like barrel-sandwich hybrid" evidence="5">
    <location>
        <begin position="75"/>
        <end position="260"/>
    </location>
</feature>
<evidence type="ECO:0000256" key="1">
    <source>
        <dbReference type="ARBA" id="ARBA00004196"/>
    </source>
</evidence>
<evidence type="ECO:0000313" key="7">
    <source>
        <dbReference type="EMBL" id="RAI60223.1"/>
    </source>
</evidence>
<gene>
    <name evidence="7" type="ORF">DOO78_03860</name>
</gene>
<evidence type="ECO:0000259" key="5">
    <source>
        <dbReference type="Pfam" id="PF25917"/>
    </source>
</evidence>
<protein>
    <submittedName>
        <fullName evidence="7">HlyD family secretion protein</fullName>
    </submittedName>
</protein>
<dbReference type="Gene3D" id="2.40.30.170">
    <property type="match status" value="1"/>
</dbReference>
<dbReference type="EMBL" id="QLIX01000002">
    <property type="protein sequence ID" value="RAI60223.1"/>
    <property type="molecule type" value="Genomic_DNA"/>
</dbReference>
<dbReference type="Gene3D" id="2.40.50.100">
    <property type="match status" value="1"/>
</dbReference>
<evidence type="ECO:0000313" key="8">
    <source>
        <dbReference type="Proteomes" id="UP000249065"/>
    </source>
</evidence>
<feature type="coiled-coil region" evidence="2">
    <location>
        <begin position="110"/>
        <end position="144"/>
    </location>
</feature>
<dbReference type="PANTHER" id="PTHR30386">
    <property type="entry name" value="MEMBRANE FUSION SUBUNIT OF EMRAB-TOLC MULTIDRUG EFFLUX PUMP"/>
    <property type="match status" value="1"/>
</dbReference>
<dbReference type="GO" id="GO:0030313">
    <property type="term" value="C:cell envelope"/>
    <property type="evidence" value="ECO:0007669"/>
    <property type="project" value="UniProtKB-SubCell"/>
</dbReference>